<dbReference type="GO" id="GO:0031625">
    <property type="term" value="F:ubiquitin protein ligase binding"/>
    <property type="evidence" value="ECO:0007669"/>
    <property type="project" value="InterPro"/>
</dbReference>
<comment type="caution">
    <text evidence="4">The sequence shown here is derived from an EMBL/GenBank/DDBJ whole genome shotgun (WGS) entry which is preliminary data.</text>
</comment>
<dbReference type="InterPro" id="IPR057975">
    <property type="entry name" value="TPR_ANAPC2"/>
</dbReference>
<evidence type="ECO:0000256" key="2">
    <source>
        <dbReference type="SAM" id="MobiDB-lite"/>
    </source>
</evidence>
<dbReference type="OrthoDB" id="5581181at2759"/>
<dbReference type="InterPro" id="IPR044554">
    <property type="entry name" value="ANAPC2"/>
</dbReference>
<comment type="similarity">
    <text evidence="1">Belongs to the cullin family.</text>
</comment>
<name>Q4SAS1_TETNG</name>
<proteinExistence type="inferred from homology"/>
<dbReference type="EMBL" id="CAAE01014679">
    <property type="protein sequence ID" value="CAG02261.1"/>
    <property type="molecule type" value="Genomic_DNA"/>
</dbReference>
<dbReference type="InterPro" id="IPR059120">
    <property type="entry name" value="Cullin-like_AB"/>
</dbReference>
<evidence type="ECO:0000256" key="1">
    <source>
        <dbReference type="PROSITE-ProRule" id="PRU00330"/>
    </source>
</evidence>
<evidence type="ECO:0000313" key="4">
    <source>
        <dbReference type="EMBL" id="CAG02261.1"/>
    </source>
</evidence>
<protein>
    <submittedName>
        <fullName evidence="4">(spotted green pufferfish) hypothetical protein</fullName>
    </submittedName>
</protein>
<evidence type="ECO:0000259" key="3">
    <source>
        <dbReference type="PROSITE" id="PS50069"/>
    </source>
</evidence>
<dbReference type="GO" id="GO:0006511">
    <property type="term" value="P:ubiquitin-dependent protein catabolic process"/>
    <property type="evidence" value="ECO:0007669"/>
    <property type="project" value="InterPro"/>
</dbReference>
<dbReference type="InterPro" id="IPR016158">
    <property type="entry name" value="Cullin_homology"/>
</dbReference>
<dbReference type="Pfam" id="PF25773">
    <property type="entry name" value="TPR_ANAPC2"/>
    <property type="match status" value="1"/>
</dbReference>
<organism evidence="4">
    <name type="scientific">Tetraodon nigroviridis</name>
    <name type="common">Spotted green pufferfish</name>
    <name type="synonym">Chelonodon nigroviridis</name>
    <dbReference type="NCBI Taxonomy" id="99883"/>
    <lineage>
        <taxon>Eukaryota</taxon>
        <taxon>Metazoa</taxon>
        <taxon>Chordata</taxon>
        <taxon>Craniata</taxon>
        <taxon>Vertebrata</taxon>
        <taxon>Euteleostomi</taxon>
        <taxon>Actinopterygii</taxon>
        <taxon>Neopterygii</taxon>
        <taxon>Teleostei</taxon>
        <taxon>Neoteleostei</taxon>
        <taxon>Acanthomorphata</taxon>
        <taxon>Eupercaria</taxon>
        <taxon>Tetraodontiformes</taxon>
        <taxon>Tetradontoidea</taxon>
        <taxon>Tetraodontidae</taxon>
        <taxon>Tetraodon</taxon>
    </lineage>
</organism>
<feature type="region of interest" description="Disordered" evidence="2">
    <location>
        <begin position="411"/>
        <end position="444"/>
    </location>
</feature>
<dbReference type="PANTHER" id="PTHR45957:SF1">
    <property type="entry name" value="ANAPHASE-PROMOTING COMPLEX SUBUNIT 2"/>
    <property type="match status" value="1"/>
</dbReference>
<dbReference type="GO" id="GO:0007091">
    <property type="term" value="P:metaphase/anaphase transition of mitotic cell cycle"/>
    <property type="evidence" value="ECO:0007669"/>
    <property type="project" value="TreeGrafter"/>
</dbReference>
<dbReference type="Gene3D" id="3.30.230.130">
    <property type="entry name" value="Cullin, Chain C, Domain 2"/>
    <property type="match status" value="1"/>
</dbReference>
<dbReference type="SMART" id="SM00182">
    <property type="entry name" value="CULLIN"/>
    <property type="match status" value="1"/>
</dbReference>
<reference evidence="4" key="2">
    <citation type="submission" date="2004-02" db="EMBL/GenBank/DDBJ databases">
        <authorList>
            <consortium name="Genoscope"/>
            <consortium name="Whitehead Institute Centre for Genome Research"/>
        </authorList>
    </citation>
    <scope>NUCLEOTIDE SEQUENCE</scope>
</reference>
<dbReference type="InterPro" id="IPR036317">
    <property type="entry name" value="Cullin_homology_sf"/>
</dbReference>
<feature type="domain" description="Cullin family profile" evidence="3">
    <location>
        <begin position="452"/>
        <end position="657"/>
    </location>
</feature>
<dbReference type="Pfam" id="PF26557">
    <property type="entry name" value="Cullin_AB"/>
    <property type="match status" value="1"/>
</dbReference>
<dbReference type="GO" id="GO:0005680">
    <property type="term" value="C:anaphase-promoting complex"/>
    <property type="evidence" value="ECO:0007669"/>
    <property type="project" value="TreeGrafter"/>
</dbReference>
<dbReference type="AlphaFoldDB" id="Q4SAS1"/>
<dbReference type="Gene3D" id="1.20.1310.10">
    <property type="entry name" value="Cullin Repeats"/>
    <property type="match status" value="1"/>
</dbReference>
<dbReference type="PROSITE" id="PS50069">
    <property type="entry name" value="CULLIN_2"/>
    <property type="match status" value="1"/>
</dbReference>
<reference evidence="4" key="1">
    <citation type="journal article" date="2004" name="Nature">
        <title>Genome duplication in the teleost fish Tetraodon nigroviridis reveals the early vertebrate proto-karyotype.</title>
        <authorList>
            <person name="Jaillon O."/>
            <person name="Aury J.-M."/>
            <person name="Brunet F."/>
            <person name="Petit J.-L."/>
            <person name="Stange-Thomann N."/>
            <person name="Mauceli E."/>
            <person name="Bouneau L."/>
            <person name="Fischer C."/>
            <person name="Ozouf-Costaz C."/>
            <person name="Bernot A."/>
            <person name="Nicaud S."/>
            <person name="Jaffe D."/>
            <person name="Fisher S."/>
            <person name="Lutfalla G."/>
            <person name="Dossat C."/>
            <person name="Segurens B."/>
            <person name="Dasilva C."/>
            <person name="Salanoubat M."/>
            <person name="Levy M."/>
            <person name="Boudet N."/>
            <person name="Castellano S."/>
            <person name="Anthouard V."/>
            <person name="Jubin C."/>
            <person name="Castelli V."/>
            <person name="Katinka M."/>
            <person name="Vacherie B."/>
            <person name="Biemont C."/>
            <person name="Skalli Z."/>
            <person name="Cattolico L."/>
            <person name="Poulain J."/>
            <person name="De Berardinis V."/>
            <person name="Cruaud C."/>
            <person name="Duprat S."/>
            <person name="Brottier P."/>
            <person name="Coutanceau J.-P."/>
            <person name="Gouzy J."/>
            <person name="Parra G."/>
            <person name="Lardier G."/>
            <person name="Chapple C."/>
            <person name="McKernan K.J."/>
            <person name="McEwan P."/>
            <person name="Bosak S."/>
            <person name="Kellis M."/>
            <person name="Volff J.-N."/>
            <person name="Guigo R."/>
            <person name="Zody M.C."/>
            <person name="Mesirov J."/>
            <person name="Lindblad-Toh K."/>
            <person name="Birren B."/>
            <person name="Nusbaum C."/>
            <person name="Kahn D."/>
            <person name="Robinson-Rechavi M."/>
            <person name="Laudet V."/>
            <person name="Schachter V."/>
            <person name="Quetier F."/>
            <person name="Saurin W."/>
            <person name="Scarpelli C."/>
            <person name="Wincker P."/>
            <person name="Lander E.S."/>
            <person name="Weissenbach J."/>
            <person name="Roest Crollius H."/>
        </authorList>
    </citation>
    <scope>NUCLEOTIDE SEQUENCE [LARGE SCALE GENOMIC DNA]</scope>
</reference>
<dbReference type="SUPFAM" id="SSF75632">
    <property type="entry name" value="Cullin homology domain"/>
    <property type="match status" value="1"/>
</dbReference>
<gene>
    <name evidence="4" type="ORF">GSTENG00021292001</name>
</gene>
<sequence>MDQALSEALELLWGQGLGQLLGVWLLETLQIHLSSSVGPEFWSGLRQPENELEERGRAWVLLTAFRTLLDRLEPFLSGLEKLGQWQDNSHGSVSGRGSRGLRERAFTVIRALLLFSPSPLLQERVLEFYNRTFSVYMSREGAAEDPAELPDDPEGGPCRGCGAPAQHCWCQEALEQLKELSHILSRLQLLEWVSSEAVTSILHKLIEQRMEQHCRGEYEHSFLAEFQEWLELVLGWLSKVFASEADGDGPVPVPGVPGVPSLQDGQPANSVLKQWRCHMHQFFCRIYVNMRIEELFSIIRDFPESIAAIEDLKFCLERTNQRQQLLTSLKSAFESRLLHPGVHTSDILTVYISAIKALRELDPSMVVLQVACQPIRKYLRTREDTVRQIVAGLTGDAEGCTDLASELSRGDPVTLEMQDSDEEGNDPEDWTPDPTDAVPDKMGSKRRSSDIISLLVSIYGSKDIFINEYRDVLADRLLHQHNYNTARWGFLSAAEVKPEAELLETRMVSAAFREIRNVELLKLRFGESHMHYCEVMLKDMADSRRINTNIREEESKLGEEEQPPLPLSSLILSSEFWPTLKDEKLELPPLVVQAMEAYTHRYEKLKAMRTLSWKPHLGSVTLDLELEDRTLTNLTVPPFHAAIILHFQDKTLLGLHSGHADQPGQHDAGPHPLHAADVCGHGPRCHGDGRQRAGGLPAAEGQGAPADGVGRGLQTPQTQLMEKKQV</sequence>
<dbReference type="GO" id="GO:0070979">
    <property type="term" value="P:protein K11-linked ubiquitination"/>
    <property type="evidence" value="ECO:0007669"/>
    <property type="project" value="TreeGrafter"/>
</dbReference>
<accession>Q4SAS1</accession>
<feature type="region of interest" description="Disordered" evidence="2">
    <location>
        <begin position="657"/>
        <end position="726"/>
    </location>
</feature>
<feature type="compositionally biased region" description="Acidic residues" evidence="2">
    <location>
        <begin position="418"/>
        <end position="431"/>
    </location>
</feature>
<dbReference type="KEGG" id="tng:GSTEN00021292G001"/>
<dbReference type="PANTHER" id="PTHR45957">
    <property type="entry name" value="ANAPHASE-PROMOTING COMPLEX SUBUNIT 2"/>
    <property type="match status" value="1"/>
</dbReference>